<dbReference type="Pfam" id="PF00462">
    <property type="entry name" value="Glutaredoxin"/>
    <property type="match status" value="2"/>
</dbReference>
<dbReference type="PROSITE" id="PS51354">
    <property type="entry name" value="GLUTAREDOXIN_2"/>
    <property type="match status" value="2"/>
</dbReference>
<dbReference type="InterPro" id="IPR033658">
    <property type="entry name" value="GRX_PICOT-like"/>
</dbReference>
<evidence type="ECO:0000259" key="4">
    <source>
        <dbReference type="Pfam" id="PF00085"/>
    </source>
</evidence>
<evidence type="ECO:0000313" key="6">
    <source>
        <dbReference type="EMBL" id="KAI6654835.1"/>
    </source>
</evidence>
<dbReference type="Proteomes" id="UP001165289">
    <property type="component" value="Unassembled WGS sequence"/>
</dbReference>
<name>A0AAV7K2R9_9METZ</name>
<dbReference type="InterPro" id="IPR002109">
    <property type="entry name" value="Glutaredoxin"/>
</dbReference>
<dbReference type="EMBL" id="JAKMXF010000221">
    <property type="protein sequence ID" value="KAI6654835.1"/>
    <property type="molecule type" value="Genomic_DNA"/>
</dbReference>
<keyword evidence="2" id="KW-0408">Iron</keyword>
<evidence type="ECO:0000256" key="3">
    <source>
        <dbReference type="ARBA" id="ARBA00023014"/>
    </source>
</evidence>
<keyword evidence="7" id="KW-1185">Reference proteome</keyword>
<reference evidence="6 7" key="1">
    <citation type="journal article" date="2023" name="BMC Biol.">
        <title>The compact genome of the sponge Oopsacas minuta (Hexactinellida) is lacking key metazoan core genes.</title>
        <authorList>
            <person name="Santini S."/>
            <person name="Schenkelaars Q."/>
            <person name="Jourda C."/>
            <person name="Duchesne M."/>
            <person name="Belahbib H."/>
            <person name="Rocher C."/>
            <person name="Selva M."/>
            <person name="Riesgo A."/>
            <person name="Vervoort M."/>
            <person name="Leys S.P."/>
            <person name="Kodjabachian L."/>
            <person name="Le Bivic A."/>
            <person name="Borchiellini C."/>
            <person name="Claverie J.M."/>
            <person name="Renard E."/>
        </authorList>
    </citation>
    <scope>NUCLEOTIDE SEQUENCE [LARGE SCALE GENOMIC DNA]</scope>
    <source>
        <strain evidence="6">SPO-2</strain>
    </source>
</reference>
<evidence type="ECO:0000256" key="2">
    <source>
        <dbReference type="ARBA" id="ARBA00023004"/>
    </source>
</evidence>
<dbReference type="GO" id="GO:0046872">
    <property type="term" value="F:metal ion binding"/>
    <property type="evidence" value="ECO:0007669"/>
    <property type="project" value="UniProtKB-KW"/>
</dbReference>
<evidence type="ECO:0000256" key="1">
    <source>
        <dbReference type="ARBA" id="ARBA00022723"/>
    </source>
</evidence>
<dbReference type="InterPro" id="IPR004480">
    <property type="entry name" value="Monothiol_GRX-rel"/>
</dbReference>
<comment type="caution">
    <text evidence="6">The sequence shown here is derived from an EMBL/GenBank/DDBJ whole genome shotgun (WGS) entry which is preliminary data.</text>
</comment>
<dbReference type="GO" id="GO:0051536">
    <property type="term" value="F:iron-sulfur cluster binding"/>
    <property type="evidence" value="ECO:0007669"/>
    <property type="project" value="UniProtKB-KW"/>
</dbReference>
<dbReference type="CDD" id="cd03028">
    <property type="entry name" value="GRX_PICOT_like"/>
    <property type="match status" value="2"/>
</dbReference>
<feature type="domain" description="Glutaredoxin" evidence="5">
    <location>
        <begin position="126"/>
        <end position="189"/>
    </location>
</feature>
<protein>
    <submittedName>
        <fullName evidence="6">Glutaredoxin 3-like isoform X1</fullName>
    </submittedName>
</protein>
<dbReference type="InterPro" id="IPR013766">
    <property type="entry name" value="Thioredoxin_domain"/>
</dbReference>
<dbReference type="AlphaFoldDB" id="A0AAV7K2R9"/>
<dbReference type="Pfam" id="PF00085">
    <property type="entry name" value="Thioredoxin"/>
    <property type="match status" value="1"/>
</dbReference>
<dbReference type="PANTHER" id="PTHR10293:SF73">
    <property type="entry name" value="GLUTAREDOXIN-3"/>
    <property type="match status" value="1"/>
</dbReference>
<dbReference type="NCBIfam" id="TIGR00365">
    <property type="entry name" value="Grx4 family monothiol glutaredoxin"/>
    <property type="match status" value="1"/>
</dbReference>
<dbReference type="InterPro" id="IPR036249">
    <property type="entry name" value="Thioredoxin-like_sf"/>
</dbReference>
<accession>A0AAV7K2R9</accession>
<dbReference type="GO" id="GO:0006879">
    <property type="term" value="P:intracellular iron ion homeostasis"/>
    <property type="evidence" value="ECO:0007669"/>
    <property type="project" value="TreeGrafter"/>
</dbReference>
<gene>
    <name evidence="6" type="ORF">LOD99_2714</name>
</gene>
<dbReference type="GO" id="GO:0005634">
    <property type="term" value="C:nucleus"/>
    <property type="evidence" value="ECO:0007669"/>
    <property type="project" value="TreeGrafter"/>
</dbReference>
<evidence type="ECO:0000313" key="7">
    <source>
        <dbReference type="Proteomes" id="UP001165289"/>
    </source>
</evidence>
<feature type="domain" description="Glutaredoxin" evidence="5">
    <location>
        <begin position="227"/>
        <end position="291"/>
    </location>
</feature>
<dbReference type="SUPFAM" id="SSF52833">
    <property type="entry name" value="Thioredoxin-like"/>
    <property type="match status" value="3"/>
</dbReference>
<dbReference type="Gene3D" id="3.40.30.10">
    <property type="entry name" value="Glutaredoxin"/>
    <property type="match status" value="3"/>
</dbReference>
<organism evidence="6 7">
    <name type="scientific">Oopsacas minuta</name>
    <dbReference type="NCBI Taxonomy" id="111878"/>
    <lineage>
        <taxon>Eukaryota</taxon>
        <taxon>Metazoa</taxon>
        <taxon>Porifera</taxon>
        <taxon>Hexactinellida</taxon>
        <taxon>Hexasterophora</taxon>
        <taxon>Lyssacinosida</taxon>
        <taxon>Leucopsacidae</taxon>
        <taxon>Oopsacas</taxon>
    </lineage>
</organism>
<evidence type="ECO:0000259" key="5">
    <source>
        <dbReference type="Pfam" id="PF00462"/>
    </source>
</evidence>
<feature type="domain" description="Thioredoxin" evidence="4">
    <location>
        <begin position="10"/>
        <end position="103"/>
    </location>
</feature>
<keyword evidence="1" id="KW-0479">Metal-binding</keyword>
<proteinExistence type="predicted"/>
<keyword evidence="3" id="KW-0411">Iron-sulfur</keyword>
<dbReference type="FunFam" id="3.40.30.10:FF:000012">
    <property type="entry name" value="Monothiol glutaredoxin"/>
    <property type="match status" value="2"/>
</dbReference>
<sequence length="313" mass="35619">MSHIVQIIQTQGEWDILLSGTERIVCHFWAPWNEYCVHLQSVMQQLSIENSPGIKFIQLEAEKFPEISLDNNISAVPTFILYKGKQEFERVDGAKAAELTKKVQLLAVTDSDINQRCNALILSAPVLLCMKGSGDEPRCKFSKRIVNILNQKDIEYSTYDILQDPEMREGLKEFSNWPTYPQLYHNGELLGGLDIIEALSMSGELDTLPKREKLQDKLKQIISSNNVMLFMKGDPITPRCKFSRATIDILSETGVEYGSFDILEDESVRQGLKEYSDWPTYPQLYVNNEFIGGLDIIRSLRESGELESTLKAK</sequence>
<dbReference type="PANTHER" id="PTHR10293">
    <property type="entry name" value="GLUTAREDOXIN FAMILY MEMBER"/>
    <property type="match status" value="1"/>
</dbReference>
<dbReference type="GO" id="GO:0005829">
    <property type="term" value="C:cytosol"/>
    <property type="evidence" value="ECO:0007669"/>
    <property type="project" value="TreeGrafter"/>
</dbReference>